<comment type="caution">
    <text evidence="2">The sequence shown here is derived from an EMBL/GenBank/DDBJ whole genome shotgun (WGS) entry which is preliminary data.</text>
</comment>
<evidence type="ECO:0000313" key="2">
    <source>
        <dbReference type="EMBL" id="MBL6082719.1"/>
    </source>
</evidence>
<gene>
    <name evidence="2" type="ORF">JMJ56_32700</name>
</gene>
<keyword evidence="3" id="KW-1185">Reference proteome</keyword>
<dbReference type="RefSeq" id="WP_202836049.1">
    <property type="nucleotide sequence ID" value="NZ_JAETWB010000110.1"/>
</dbReference>
<name>A0ABS1UFE9_9PROT</name>
<evidence type="ECO:0000256" key="1">
    <source>
        <dbReference type="SAM" id="MobiDB-lite"/>
    </source>
</evidence>
<proteinExistence type="predicted"/>
<dbReference type="Proteomes" id="UP000660885">
    <property type="component" value="Unassembled WGS sequence"/>
</dbReference>
<organism evidence="2 3">
    <name type="scientific">Belnapia arida</name>
    <dbReference type="NCBI Taxonomy" id="2804533"/>
    <lineage>
        <taxon>Bacteria</taxon>
        <taxon>Pseudomonadati</taxon>
        <taxon>Pseudomonadota</taxon>
        <taxon>Alphaproteobacteria</taxon>
        <taxon>Acetobacterales</taxon>
        <taxon>Roseomonadaceae</taxon>
        <taxon>Belnapia</taxon>
    </lineage>
</organism>
<feature type="region of interest" description="Disordered" evidence="1">
    <location>
        <begin position="85"/>
        <end position="121"/>
    </location>
</feature>
<reference evidence="2 3" key="1">
    <citation type="submission" date="2021-01" db="EMBL/GenBank/DDBJ databases">
        <title>Belnapia mucosa sp. nov. and Belnapia arida sp. nov., isolated from the Tabernas Desert (Almeria, Spain).</title>
        <authorList>
            <person name="Molina-Menor E."/>
            <person name="Vidal-Verdu A."/>
            <person name="Calonge A."/>
            <person name="Satari L."/>
            <person name="Pereto J."/>
            <person name="Porcar M."/>
        </authorList>
    </citation>
    <scope>NUCLEOTIDE SEQUENCE [LARGE SCALE GENOMIC DNA]</scope>
    <source>
        <strain evidence="2 3">T18</strain>
    </source>
</reference>
<accession>A0ABS1UFE9</accession>
<evidence type="ECO:0000313" key="3">
    <source>
        <dbReference type="Proteomes" id="UP000660885"/>
    </source>
</evidence>
<protein>
    <submittedName>
        <fullName evidence="2">Uncharacterized protein</fullName>
    </submittedName>
</protein>
<sequence>MGQREFAAKVSWGLPNPAPPGATSLLDVVVIGCRQGDLVDVALAPLTRFIELDAAAWTNKTARVKARNISLSATFNLTAIMDDRGGWPSVRSHPLRGISPSGACRQGRSSSAEPSGSPRAW</sequence>
<dbReference type="EMBL" id="JAETWB010000110">
    <property type="protein sequence ID" value="MBL6082719.1"/>
    <property type="molecule type" value="Genomic_DNA"/>
</dbReference>